<name>A0AAV7WHR5_PLEWA</name>
<evidence type="ECO:0000313" key="3">
    <source>
        <dbReference type="Proteomes" id="UP001066276"/>
    </source>
</evidence>
<dbReference type="Proteomes" id="UP001066276">
    <property type="component" value="Chromosome 1_1"/>
</dbReference>
<feature type="compositionally biased region" description="Polar residues" evidence="1">
    <location>
        <begin position="102"/>
        <end position="118"/>
    </location>
</feature>
<sequence length="165" mass="17308">MARRPDLTSPAQLRGPTKITLTKPVGVHRSLRDHATTQLPAATRNYGRSFRPPAGLQARLSKASSSGVRNSGARGPDPRHPPGPRASPTLLQGALQGKLLQSPPNQQGSRNTAHSPGATTIRCRAPQPTPVIRGPQEGSSTLKPRSPGSKEKGPSRGPVRAVAVP</sequence>
<gene>
    <name evidence="2" type="ORF">NDU88_001237</name>
</gene>
<proteinExistence type="predicted"/>
<organism evidence="2 3">
    <name type="scientific">Pleurodeles waltl</name>
    <name type="common">Iberian ribbed newt</name>
    <dbReference type="NCBI Taxonomy" id="8319"/>
    <lineage>
        <taxon>Eukaryota</taxon>
        <taxon>Metazoa</taxon>
        <taxon>Chordata</taxon>
        <taxon>Craniata</taxon>
        <taxon>Vertebrata</taxon>
        <taxon>Euteleostomi</taxon>
        <taxon>Amphibia</taxon>
        <taxon>Batrachia</taxon>
        <taxon>Caudata</taxon>
        <taxon>Salamandroidea</taxon>
        <taxon>Salamandridae</taxon>
        <taxon>Pleurodelinae</taxon>
        <taxon>Pleurodeles</taxon>
    </lineage>
</organism>
<dbReference type="EMBL" id="JANPWB010000001">
    <property type="protein sequence ID" value="KAJ1213604.1"/>
    <property type="molecule type" value="Genomic_DNA"/>
</dbReference>
<reference evidence="2" key="1">
    <citation type="journal article" date="2022" name="bioRxiv">
        <title>Sequencing and chromosome-scale assembly of the giantPleurodeles waltlgenome.</title>
        <authorList>
            <person name="Brown T."/>
            <person name="Elewa A."/>
            <person name="Iarovenko S."/>
            <person name="Subramanian E."/>
            <person name="Araus A.J."/>
            <person name="Petzold A."/>
            <person name="Susuki M."/>
            <person name="Suzuki K.-i.T."/>
            <person name="Hayashi T."/>
            <person name="Toyoda A."/>
            <person name="Oliveira C."/>
            <person name="Osipova E."/>
            <person name="Leigh N.D."/>
            <person name="Simon A."/>
            <person name="Yun M.H."/>
        </authorList>
    </citation>
    <scope>NUCLEOTIDE SEQUENCE</scope>
    <source>
        <strain evidence="2">20211129_DDA</strain>
        <tissue evidence="2">Liver</tissue>
    </source>
</reference>
<dbReference type="AlphaFoldDB" id="A0AAV7WHR5"/>
<protein>
    <submittedName>
        <fullName evidence="2">Uncharacterized protein</fullName>
    </submittedName>
</protein>
<keyword evidence="3" id="KW-1185">Reference proteome</keyword>
<feature type="region of interest" description="Disordered" evidence="1">
    <location>
        <begin position="1"/>
        <end position="165"/>
    </location>
</feature>
<accession>A0AAV7WHR5</accession>
<evidence type="ECO:0000313" key="2">
    <source>
        <dbReference type="EMBL" id="KAJ1213604.1"/>
    </source>
</evidence>
<evidence type="ECO:0000256" key="1">
    <source>
        <dbReference type="SAM" id="MobiDB-lite"/>
    </source>
</evidence>
<feature type="compositionally biased region" description="Low complexity" evidence="1">
    <location>
        <begin position="86"/>
        <end position="101"/>
    </location>
</feature>
<comment type="caution">
    <text evidence="2">The sequence shown here is derived from an EMBL/GenBank/DDBJ whole genome shotgun (WGS) entry which is preliminary data.</text>
</comment>